<feature type="transmembrane region" description="Helical" evidence="1">
    <location>
        <begin position="22"/>
        <end position="42"/>
    </location>
</feature>
<sequence>MTIEIEEKNAELVTTAKKLLPLVFKSSLSITVCSVFVIWFYLSTLGRLDVFVEAIGFATLLGIVFGFTIVAFAVICILIFISSLMLVSIVTGYENTICNYSFLKHSLIRICLLNGCLFGPIVIGFFYLYDLTGKSGVYFFLAGSALIIIVSYLATYFLFYRSQYNRNNHTNLNSAPLLNILMPLSLIIPALTQIIPLSLLLAKISFQAQDGDLEQGISTAIISLIFAIISFLPGILFISGFKKGNLLRSTILAFMIIPFCIVLLASFIPILPLMIANMAMNLAGIADWRTHQYTMRNEVYPHSMFPGQQWNTRYYADIPDRFFITGIAMFSFGDIKLICPTSIRQAQLDNMTFNFNNQQENRKKSEAFKSAAMPCFPIDKKDIKQWDIPLSSPIYYEKVRLTTPHLPTDIFQYLKR</sequence>
<feature type="transmembrane region" description="Helical" evidence="1">
    <location>
        <begin position="180"/>
        <end position="204"/>
    </location>
</feature>
<keyword evidence="1" id="KW-0472">Membrane</keyword>
<dbReference type="EMBL" id="MJLX01000025">
    <property type="protein sequence ID" value="RLM24195.1"/>
    <property type="molecule type" value="Genomic_DNA"/>
</dbReference>
<dbReference type="Proteomes" id="UP000285972">
    <property type="component" value="Unassembled WGS sequence"/>
</dbReference>
<dbReference type="RefSeq" id="WP_095835009.1">
    <property type="nucleotide sequence ID" value="NZ_CP014137.1"/>
</dbReference>
<dbReference type="AlphaFoldDB" id="A0AAE8JNT6"/>
<feature type="transmembrane region" description="Helical" evidence="1">
    <location>
        <begin position="107"/>
        <end position="129"/>
    </location>
</feature>
<protein>
    <submittedName>
        <fullName evidence="2">Uncharacterized protein</fullName>
    </submittedName>
</protein>
<accession>A0AAE8JNT6</accession>
<dbReference type="GeneID" id="70908418"/>
<keyword evidence="1" id="KW-1133">Transmembrane helix</keyword>
<feature type="transmembrane region" description="Helical" evidence="1">
    <location>
        <begin position="216"/>
        <end position="239"/>
    </location>
</feature>
<name>A0AAE8JNT6_9GAMM</name>
<proteinExistence type="predicted"/>
<evidence type="ECO:0000313" key="3">
    <source>
        <dbReference type="Proteomes" id="UP000285972"/>
    </source>
</evidence>
<dbReference type="KEGG" id="bgj:AWC36_16515"/>
<comment type="caution">
    <text evidence="2">The sequence shown here is derived from an EMBL/GenBank/DDBJ whole genome shotgun (WGS) entry which is preliminary data.</text>
</comment>
<reference evidence="2 3" key="1">
    <citation type="submission" date="2016-09" db="EMBL/GenBank/DDBJ databases">
        <authorList>
            <person name="Doonan J."/>
            <person name="Pachebat J.A."/>
            <person name="Golyshin P.N."/>
            <person name="Denman S."/>
            <person name="Mcdonald J.E."/>
        </authorList>
    </citation>
    <scope>NUCLEOTIDE SEQUENCE [LARGE SCALE GENOMIC DNA]</scope>
    <source>
        <strain evidence="2 3">FRB141</strain>
    </source>
</reference>
<keyword evidence="1" id="KW-0812">Transmembrane</keyword>
<organism evidence="2 3">
    <name type="scientific">Brenneria goodwinii</name>
    <dbReference type="NCBI Taxonomy" id="1109412"/>
    <lineage>
        <taxon>Bacteria</taxon>
        <taxon>Pseudomonadati</taxon>
        <taxon>Pseudomonadota</taxon>
        <taxon>Gammaproteobacteria</taxon>
        <taxon>Enterobacterales</taxon>
        <taxon>Pectobacteriaceae</taxon>
        <taxon>Brenneria</taxon>
    </lineage>
</organism>
<evidence type="ECO:0000256" key="1">
    <source>
        <dbReference type="SAM" id="Phobius"/>
    </source>
</evidence>
<feature type="transmembrane region" description="Helical" evidence="1">
    <location>
        <begin position="135"/>
        <end position="159"/>
    </location>
</feature>
<feature type="transmembrane region" description="Helical" evidence="1">
    <location>
        <begin position="54"/>
        <end position="87"/>
    </location>
</feature>
<evidence type="ECO:0000313" key="2">
    <source>
        <dbReference type="EMBL" id="RLM24195.1"/>
    </source>
</evidence>
<feature type="transmembrane region" description="Helical" evidence="1">
    <location>
        <begin position="251"/>
        <end position="275"/>
    </location>
</feature>
<gene>
    <name evidence="2" type="ORF">BIY26_10840</name>
</gene>